<dbReference type="AlphaFoldDB" id="A0AAF0IS36"/>
<evidence type="ECO:0000313" key="2">
    <source>
        <dbReference type="Proteomes" id="UP001214603"/>
    </source>
</evidence>
<proteinExistence type="predicted"/>
<sequence>MAARCSTPPIPQRYAPRELARSARLGAVRDALARLSAENVAPLQTSVDALRAELARARPAPDAPVYGELHAMVFGCVRRLLRAGDARGAAEALHALAALAPRARLCAKHRALALRVLGDVRAFPAAWRAVRRLVPDVAPSETTHAVRALLRANGVGAACRVLQWHVRRFWREDAPPPSFALMHNLMIQMRYVAARIDTAPPPLQASYTEALMHLGALLRENRLPLPGAREDVAWLIKLLYTYDARWAPATQRRAVRVIQTALPMYVQRLPADGARTPSLSAPAYNALVQYTLHYAQNPHWCRGVLEHMTHTRTPPLPPSPALVTILLRQATRRRLAALGAFALELHTPRAPHAPERSGARLLQHVEGAVADGDTHRLVALLQYITALRLRGAARADGVRAASVARRVLPALGRRRTRAAPPHADVSAAVLTLAAKAGKIGLALRIWRWMKQRSAREPISVPAATVLMQMLAEAVRKPRATLPRWAARRNVRRRGPHEVRLLALEEYAFLLRHWCAAAHAPPDVRFFRPLLRILRRTTHPNDVAFARILADMAVLGYPPRRHTPPRRSED</sequence>
<gene>
    <name evidence="1" type="ORF">MOBT1_001859</name>
</gene>
<accession>A0AAF0IS36</accession>
<organism evidence="1 2">
    <name type="scientific">Malassezia obtusa</name>
    <dbReference type="NCBI Taxonomy" id="76774"/>
    <lineage>
        <taxon>Eukaryota</taxon>
        <taxon>Fungi</taxon>
        <taxon>Dikarya</taxon>
        <taxon>Basidiomycota</taxon>
        <taxon>Ustilaginomycotina</taxon>
        <taxon>Malasseziomycetes</taxon>
        <taxon>Malasseziales</taxon>
        <taxon>Malasseziaceae</taxon>
        <taxon>Malassezia</taxon>
    </lineage>
</organism>
<dbReference type="Proteomes" id="UP001214603">
    <property type="component" value="Chromosome 3"/>
</dbReference>
<keyword evidence="2" id="KW-1185">Reference proteome</keyword>
<reference evidence="1" key="1">
    <citation type="submission" date="2023-03" db="EMBL/GenBank/DDBJ databases">
        <title>Mating type loci evolution in Malassezia.</title>
        <authorList>
            <person name="Coelho M.A."/>
        </authorList>
    </citation>
    <scope>NUCLEOTIDE SEQUENCE</scope>
    <source>
        <strain evidence="1">CBS 7876</strain>
    </source>
</reference>
<name>A0AAF0IS36_9BASI</name>
<protein>
    <submittedName>
        <fullName evidence="1">Uncharacterized protein</fullName>
    </submittedName>
</protein>
<evidence type="ECO:0000313" key="1">
    <source>
        <dbReference type="EMBL" id="WFD03170.1"/>
    </source>
</evidence>
<dbReference type="EMBL" id="CP119936">
    <property type="protein sequence ID" value="WFD03170.1"/>
    <property type="molecule type" value="Genomic_DNA"/>
</dbReference>